<dbReference type="Gene3D" id="3.40.50.1980">
    <property type="entry name" value="Nitrogenase molybdenum iron protein domain"/>
    <property type="match status" value="2"/>
</dbReference>
<evidence type="ECO:0000313" key="7">
    <source>
        <dbReference type="EMBL" id="KIS23041.1"/>
    </source>
</evidence>
<evidence type="ECO:0000256" key="5">
    <source>
        <dbReference type="SAM" id="Phobius"/>
    </source>
</evidence>
<evidence type="ECO:0000256" key="4">
    <source>
        <dbReference type="ARBA" id="ARBA00022729"/>
    </source>
</evidence>
<evidence type="ECO:0000256" key="2">
    <source>
        <dbReference type="ARBA" id="ARBA00008814"/>
    </source>
</evidence>
<comment type="subcellular location">
    <subcellularLocation>
        <location evidence="1">Cell envelope</location>
    </subcellularLocation>
</comment>
<dbReference type="OrthoDB" id="63946at2"/>
<keyword evidence="5" id="KW-1133">Transmembrane helix</keyword>
<organism evidence="7 8">
    <name type="scientific">Clostridium botulinum B2 450</name>
    <dbReference type="NCBI Taxonomy" id="1379739"/>
    <lineage>
        <taxon>Bacteria</taxon>
        <taxon>Bacillati</taxon>
        <taxon>Bacillota</taxon>
        <taxon>Clostridia</taxon>
        <taxon>Eubacteriales</taxon>
        <taxon>Clostridiaceae</taxon>
        <taxon>Clostridium</taxon>
    </lineage>
</organism>
<dbReference type="GO" id="GO:0030288">
    <property type="term" value="C:outer membrane-bounded periplasmic space"/>
    <property type="evidence" value="ECO:0007669"/>
    <property type="project" value="TreeGrafter"/>
</dbReference>
<proteinExistence type="inferred from homology"/>
<dbReference type="AlphaFoldDB" id="A0A0D1BW77"/>
<dbReference type="Proteomes" id="UP000032250">
    <property type="component" value="Unassembled WGS sequence"/>
</dbReference>
<dbReference type="PANTHER" id="PTHR30532">
    <property type="entry name" value="IRON III DICITRATE-BINDING PERIPLASMIC PROTEIN"/>
    <property type="match status" value="1"/>
</dbReference>
<dbReference type="RefSeq" id="WP_043031720.1">
    <property type="nucleotide sequence ID" value="NZ_JXSU01000007.1"/>
</dbReference>
<gene>
    <name evidence="7" type="ORF">N495_05395</name>
</gene>
<dbReference type="PATRIC" id="fig|1379739.3.peg.1406"/>
<dbReference type="InterPro" id="IPR033870">
    <property type="entry name" value="FatB"/>
</dbReference>
<evidence type="ECO:0000256" key="1">
    <source>
        <dbReference type="ARBA" id="ARBA00004196"/>
    </source>
</evidence>
<dbReference type="HOGENOM" id="CLU_038034_3_1_9"/>
<protein>
    <submittedName>
        <fullName evidence="7">ABC transporter</fullName>
    </submittedName>
</protein>
<dbReference type="Pfam" id="PF01497">
    <property type="entry name" value="Peripla_BP_2"/>
    <property type="match status" value="1"/>
</dbReference>
<keyword evidence="5" id="KW-0812">Transmembrane</keyword>
<dbReference type="PROSITE" id="PS50983">
    <property type="entry name" value="FE_B12_PBP"/>
    <property type="match status" value="1"/>
</dbReference>
<keyword evidence="3" id="KW-0813">Transport</keyword>
<dbReference type="GO" id="GO:1901678">
    <property type="term" value="P:iron coordination entity transport"/>
    <property type="evidence" value="ECO:0007669"/>
    <property type="project" value="UniProtKB-ARBA"/>
</dbReference>
<dbReference type="SUPFAM" id="SSF53807">
    <property type="entry name" value="Helical backbone' metal receptor"/>
    <property type="match status" value="1"/>
</dbReference>
<reference evidence="7 8" key="1">
    <citation type="submission" date="2014-06" db="EMBL/GenBank/DDBJ databases">
        <title>Genome characterization of distinct group I Clostridium botulinum lineages.</title>
        <authorList>
            <person name="Giordani F."/>
            <person name="Anselmo A."/>
            <person name="Fillo S."/>
            <person name="Palozzi A.M."/>
            <person name="Fortunato A."/>
            <person name="Gentile B."/>
            <person name="Ciammaruconi A."/>
            <person name="Anniballi F."/>
            <person name="De Medici D."/>
            <person name="Lista F."/>
        </authorList>
    </citation>
    <scope>NUCLEOTIDE SEQUENCE [LARGE SCALE GENOMIC DNA]</scope>
    <source>
        <strain evidence="7 8">B2 450</strain>
    </source>
</reference>
<dbReference type="InterPro" id="IPR002491">
    <property type="entry name" value="ABC_transptr_periplasmic_BD"/>
</dbReference>
<evidence type="ECO:0000256" key="3">
    <source>
        <dbReference type="ARBA" id="ARBA00022448"/>
    </source>
</evidence>
<sequence length="314" mass="35222">MNKKVWTIVGILIVFIVGGALFFKPKENKKQEASSVDIKITHKLGEATLKKNPKKVVVFDYGTLDSLDKMGIEIKGLPKSNIPSYLSKYKDDKYVDVGTLFEPNFEKLNEIKPDVIFISARQSKVYEELNKIAPTIQLNTENGKYMESVKSNLEKLGKVFDKEDFVKDEIKKLDDSVKDINKKASESGKKALVILANDGALSAYGKGSRFGIIHEELGFPLSDEHIDTAVHGQKISFEYVVEKNPDYIFVVDRGAVVQGGHKSVNKILENDLIKTTKAYRNNKIISLNPELWYISSGGIVSTTEMLKEIKESIK</sequence>
<accession>A0A0D1BW77</accession>
<feature type="domain" description="Fe/B12 periplasmic-binding" evidence="6">
    <location>
        <begin position="55"/>
        <end position="314"/>
    </location>
</feature>
<keyword evidence="4" id="KW-0732">Signal</keyword>
<feature type="transmembrane region" description="Helical" evidence="5">
    <location>
        <begin position="6"/>
        <end position="23"/>
    </location>
</feature>
<comment type="caution">
    <text evidence="7">The sequence shown here is derived from an EMBL/GenBank/DDBJ whole genome shotgun (WGS) entry which is preliminary data.</text>
</comment>
<dbReference type="CDD" id="cd01140">
    <property type="entry name" value="FatB"/>
    <property type="match status" value="1"/>
</dbReference>
<evidence type="ECO:0000313" key="8">
    <source>
        <dbReference type="Proteomes" id="UP000032250"/>
    </source>
</evidence>
<evidence type="ECO:0000259" key="6">
    <source>
        <dbReference type="PROSITE" id="PS50983"/>
    </source>
</evidence>
<keyword evidence="5" id="KW-0472">Membrane</keyword>
<comment type="similarity">
    <text evidence="2">Belongs to the bacterial solute-binding protein 8 family.</text>
</comment>
<dbReference type="EMBL" id="JXSU01000007">
    <property type="protein sequence ID" value="KIS23041.1"/>
    <property type="molecule type" value="Genomic_DNA"/>
</dbReference>
<name>A0A0D1BW77_CLOBO</name>
<dbReference type="InterPro" id="IPR051313">
    <property type="entry name" value="Bact_iron-sidero_bind"/>
</dbReference>
<dbReference type="PANTHER" id="PTHR30532:SF28">
    <property type="entry name" value="PETROBACTIN-BINDING PROTEIN YCLQ"/>
    <property type="match status" value="1"/>
</dbReference>